<dbReference type="EMBL" id="LK052895">
    <property type="protein sequence ID" value="CDR42631.1"/>
    <property type="molecule type" value="Genomic_DNA"/>
</dbReference>
<proteinExistence type="predicted"/>
<feature type="region of interest" description="Disordered" evidence="1">
    <location>
        <begin position="1"/>
        <end position="28"/>
    </location>
</feature>
<accession>A0A061AYM3</accession>
<dbReference type="OrthoDB" id="2567806at2759"/>
<sequence>MDSYPESPGSPPLPAPDTEVSVPKGDIPAEDLDFLELNPDLSANSVTPGGFIVEEVSPGKMEVDDNESNATPHIYDKREDFEPTIIPSPAMQGSGDGVWTRHRRLSNAQQSKFINYLDDRFLQIRRRFVQSHGLNEGHGYQTLGELLEDLKQLVDFVWLSIGPQNAPILTLDSYKELSPPLFGQVDYLITIANDLLDYLERLETNDSETGVQLLKLVDSLDSKFARLLDGTIPGGKTMSVTESVRLTAIAERSRVAVTNMFEKQQIEGFHYELSKIYERTLDRTT</sequence>
<name>A0A061AYM3_CYBFA</name>
<reference evidence="2" key="1">
    <citation type="journal article" date="2014" name="Genome Announc.">
        <title>Genome sequence of the yeast Cyberlindnera fabianii (Hansenula fabianii).</title>
        <authorList>
            <person name="Freel K.C."/>
            <person name="Sarilar V."/>
            <person name="Neuveglise C."/>
            <person name="Devillers H."/>
            <person name="Friedrich A."/>
            <person name="Schacherer J."/>
        </authorList>
    </citation>
    <scope>NUCLEOTIDE SEQUENCE</scope>
    <source>
        <strain evidence="2">YJS4271</strain>
    </source>
</reference>
<dbReference type="PANTHER" id="PTHR37781">
    <property type="entry name" value="TFIIH COMPLEX SUBUNIT"/>
    <property type="match status" value="1"/>
</dbReference>
<dbReference type="Pfam" id="PF17110">
    <property type="entry name" value="TFB6"/>
    <property type="match status" value="1"/>
</dbReference>
<dbReference type="PhylomeDB" id="A0A061AYM3"/>
<evidence type="ECO:0000313" key="2">
    <source>
        <dbReference type="EMBL" id="CDR42631.1"/>
    </source>
</evidence>
<dbReference type="VEuPathDB" id="FungiDB:BON22_3240"/>
<dbReference type="GO" id="GO:0005675">
    <property type="term" value="C:transcription factor TFIIH holo complex"/>
    <property type="evidence" value="ECO:0007669"/>
    <property type="project" value="TreeGrafter"/>
</dbReference>
<dbReference type="AlphaFoldDB" id="A0A061AYM3"/>
<evidence type="ECO:0000256" key="1">
    <source>
        <dbReference type="SAM" id="MobiDB-lite"/>
    </source>
</evidence>
<organism evidence="2">
    <name type="scientific">Cyberlindnera fabianii</name>
    <name type="common">Yeast</name>
    <name type="synonym">Hansenula fabianii</name>
    <dbReference type="NCBI Taxonomy" id="36022"/>
    <lineage>
        <taxon>Eukaryota</taxon>
        <taxon>Fungi</taxon>
        <taxon>Dikarya</taxon>
        <taxon>Ascomycota</taxon>
        <taxon>Saccharomycotina</taxon>
        <taxon>Saccharomycetes</taxon>
        <taxon>Phaffomycetales</taxon>
        <taxon>Phaffomycetaceae</taxon>
        <taxon>Cyberlindnera</taxon>
    </lineage>
</organism>
<dbReference type="InterPro" id="IPR031349">
    <property type="entry name" value="Tfb6"/>
</dbReference>
<dbReference type="PANTHER" id="PTHR37781:SF1">
    <property type="entry name" value="ADR380WP"/>
    <property type="match status" value="1"/>
</dbReference>
<gene>
    <name evidence="2" type="ORF">CYFA0S_10e00496g</name>
</gene>
<protein>
    <submittedName>
        <fullName evidence="2">CYFA0S10e00496g1_1</fullName>
    </submittedName>
</protein>